<proteinExistence type="predicted"/>
<dbReference type="Gene3D" id="3.40.50.2300">
    <property type="match status" value="1"/>
</dbReference>
<name>A0A8J6Z805_9RHOB</name>
<reference evidence="2" key="1">
    <citation type="submission" date="2020-09" db="EMBL/GenBank/DDBJ databases">
        <title>A novel bacterium of genus Mangrovicoccus, isolated from South China Sea.</title>
        <authorList>
            <person name="Huang H."/>
            <person name="Mo K."/>
            <person name="Hu Y."/>
        </authorList>
    </citation>
    <scope>NUCLEOTIDE SEQUENCE</scope>
    <source>
        <strain evidence="2">HB182678</strain>
    </source>
</reference>
<protein>
    <submittedName>
        <fullName evidence="2">ANTAR domain-containing protein</fullName>
    </submittedName>
</protein>
<accession>A0A8J6Z805</accession>
<dbReference type="AlphaFoldDB" id="A0A8J6Z805"/>
<evidence type="ECO:0000313" key="2">
    <source>
        <dbReference type="EMBL" id="MBE3638135.1"/>
    </source>
</evidence>
<dbReference type="InterPro" id="IPR036388">
    <property type="entry name" value="WH-like_DNA-bd_sf"/>
</dbReference>
<dbReference type="SUPFAM" id="SSF52172">
    <property type="entry name" value="CheY-like"/>
    <property type="match status" value="1"/>
</dbReference>
<organism evidence="2 3">
    <name type="scientific">Mangrovicoccus algicola</name>
    <dbReference type="NCBI Taxonomy" id="2771008"/>
    <lineage>
        <taxon>Bacteria</taxon>
        <taxon>Pseudomonadati</taxon>
        <taxon>Pseudomonadota</taxon>
        <taxon>Alphaproteobacteria</taxon>
        <taxon>Rhodobacterales</taxon>
        <taxon>Paracoccaceae</taxon>
        <taxon>Mangrovicoccus</taxon>
    </lineage>
</organism>
<evidence type="ECO:0000313" key="3">
    <source>
        <dbReference type="Proteomes" id="UP000609121"/>
    </source>
</evidence>
<sequence length="219" mass="23894">MKTARIVQNFRGRQAHVITHDRRAGELLARVLPRLGLLPAILPVSERDVVTLPPIAACEDAVLFLDGDLSLPEDWAREDLAAGLPPCPVVGLVGSEAPSRLRGLVQLGVGSLLTKPLQGGAVYSSLYLAVNSHAAALQSSAVLEDMRERRRKRIWVLRAVNAVMRMQGLDEDAAYEILRKQAMRARTSIEDHCESFMQVTDDPEPIRASIANGAGHPLK</sequence>
<dbReference type="GO" id="GO:0003723">
    <property type="term" value="F:RNA binding"/>
    <property type="evidence" value="ECO:0007669"/>
    <property type="project" value="InterPro"/>
</dbReference>
<dbReference type="PROSITE" id="PS50921">
    <property type="entry name" value="ANTAR"/>
    <property type="match status" value="1"/>
</dbReference>
<evidence type="ECO:0000259" key="1">
    <source>
        <dbReference type="PROSITE" id="PS50921"/>
    </source>
</evidence>
<dbReference type="SMART" id="SM01012">
    <property type="entry name" value="ANTAR"/>
    <property type="match status" value="1"/>
</dbReference>
<dbReference type="InterPro" id="IPR005561">
    <property type="entry name" value="ANTAR"/>
</dbReference>
<dbReference type="Proteomes" id="UP000609121">
    <property type="component" value="Unassembled WGS sequence"/>
</dbReference>
<feature type="domain" description="ANTAR" evidence="1">
    <location>
        <begin position="136"/>
        <end position="197"/>
    </location>
</feature>
<dbReference type="Gene3D" id="1.10.10.10">
    <property type="entry name" value="Winged helix-like DNA-binding domain superfamily/Winged helix DNA-binding domain"/>
    <property type="match status" value="1"/>
</dbReference>
<keyword evidence="3" id="KW-1185">Reference proteome</keyword>
<dbReference type="RefSeq" id="WP_193181510.1">
    <property type="nucleotide sequence ID" value="NZ_JACVXA010000016.1"/>
</dbReference>
<comment type="caution">
    <text evidence="2">The sequence shown here is derived from an EMBL/GenBank/DDBJ whole genome shotgun (WGS) entry which is preliminary data.</text>
</comment>
<dbReference type="InterPro" id="IPR011006">
    <property type="entry name" value="CheY-like_superfamily"/>
</dbReference>
<gene>
    <name evidence="2" type="ORF">ICN82_07965</name>
</gene>
<dbReference type="Pfam" id="PF03861">
    <property type="entry name" value="ANTAR"/>
    <property type="match status" value="1"/>
</dbReference>
<dbReference type="EMBL" id="JACVXA010000016">
    <property type="protein sequence ID" value="MBE3638135.1"/>
    <property type="molecule type" value="Genomic_DNA"/>
</dbReference>